<dbReference type="Proteomes" id="UP000216438">
    <property type="component" value="Chromosome"/>
</dbReference>
<name>A0A249DXL9_9ENTR</name>
<sequence>MATEPIIALTEHLQNVQKDKKTQGTPEQINRFFDLLYSKKPVTDTPQDALDIQYAAARATVKIDLEAKIAGVLGQGINKLVSMQ</sequence>
<accession>A0A249DXL9</accession>
<dbReference type="RefSeq" id="WP_016857252.1">
    <property type="nucleotide sequence ID" value="NZ_CP016303.1"/>
</dbReference>
<organism evidence="1 2">
    <name type="scientific">Candidatus Hamiltonella defensa</name>
    <name type="common">Bemisia tabaci</name>
    <dbReference type="NCBI Taxonomy" id="672795"/>
    <lineage>
        <taxon>Bacteria</taxon>
        <taxon>Pseudomonadati</taxon>
        <taxon>Pseudomonadota</taxon>
        <taxon>Gammaproteobacteria</taxon>
        <taxon>Enterobacterales</taxon>
        <taxon>Enterobacteriaceae</taxon>
        <taxon>aphid secondary symbionts</taxon>
        <taxon>Candidatus Williamhamiltonella</taxon>
    </lineage>
</organism>
<reference evidence="1 2" key="2">
    <citation type="submission" date="2017-09" db="EMBL/GenBank/DDBJ databases">
        <title>The genome of whitefly Bemisia tabaci, a global crop pest, provides novel insights into virus transmission, host adaptation and insecticide resistance.</title>
        <authorList>
            <person name="Kaur N."/>
            <person name="Kliot A."/>
            <person name="Pinheiro P.V."/>
            <person name="Luan J."/>
            <person name="Zheng Y."/>
            <person name="Liu W."/>
            <person name="Sun H."/>
            <person name="Yang X."/>
            <person name="Xu Y."/>
            <person name="Luo Y."/>
            <person name="Kruse A."/>
            <person name="Fisher T.W."/>
            <person name="Nelson D.R."/>
            <person name="Elimelech M."/>
            <person name="MacCoss M."/>
            <person name="Johnson R."/>
            <person name="Cohen E."/>
            <person name="Hunter W.B."/>
            <person name="Brown J.K."/>
            <person name="Jander G."/>
            <person name="Cilia M."/>
            <person name="Douglas A.E."/>
            <person name="Ghanim M."/>
            <person name="Simmons A.M."/>
            <person name="Wintermantel W.M."/>
            <person name="Ling K.-S."/>
            <person name="Fei Z."/>
        </authorList>
    </citation>
    <scope>NUCLEOTIDE SEQUENCE [LARGE SCALE GENOMIC DNA]</scope>
    <source>
        <strain evidence="1 2">MEAM1</strain>
    </source>
</reference>
<gene>
    <name evidence="1" type="ORF">BA171_04210</name>
</gene>
<dbReference type="GO" id="GO:0030254">
    <property type="term" value="P:protein secretion by the type III secretion system"/>
    <property type="evidence" value="ECO:0007669"/>
    <property type="project" value="InterPro"/>
</dbReference>
<dbReference type="NCBIfam" id="TIGR02497">
    <property type="entry name" value="yscI_hrpB_dom"/>
    <property type="match status" value="1"/>
</dbReference>
<proteinExistence type="predicted"/>
<dbReference type="EMBL" id="CP016303">
    <property type="protein sequence ID" value="ASX26296.1"/>
    <property type="molecule type" value="Genomic_DNA"/>
</dbReference>
<evidence type="ECO:0000313" key="2">
    <source>
        <dbReference type="Proteomes" id="UP000216438"/>
    </source>
</evidence>
<dbReference type="AlphaFoldDB" id="A0A249DXL9"/>
<dbReference type="OrthoDB" id="6476629at2"/>
<reference evidence="2" key="1">
    <citation type="submission" date="2016-06" db="EMBL/GenBank/DDBJ databases">
        <authorList>
            <person name="Chen W."/>
            <person name="Hasegawa D.K."/>
        </authorList>
    </citation>
    <scope>NUCLEOTIDE SEQUENCE [LARGE SCALE GENOMIC DNA]</scope>
    <source>
        <strain evidence="2">MEAM1</strain>
    </source>
</reference>
<protein>
    <submittedName>
        <fullName evidence="1">EscI/YscI/HrpB family type III secretion system inner rod protein</fullName>
    </submittedName>
</protein>
<evidence type="ECO:0000313" key="1">
    <source>
        <dbReference type="EMBL" id="ASX26296.1"/>
    </source>
</evidence>
<dbReference type="InterPro" id="IPR012670">
    <property type="entry name" value="T3SS_YscI/HrpB"/>
</dbReference>